<accession>A0AAW1TL69</accession>
<dbReference type="EMBL" id="JARQZJ010000009">
    <property type="protein sequence ID" value="KAK9872172.1"/>
    <property type="molecule type" value="Genomic_DNA"/>
</dbReference>
<keyword evidence="3" id="KW-1185">Reference proteome</keyword>
<gene>
    <name evidence="2" type="ORF">WA026_016225</name>
</gene>
<name>A0AAW1TL69_9CUCU</name>
<reference evidence="2 3" key="1">
    <citation type="submission" date="2023-03" db="EMBL/GenBank/DDBJ databases">
        <title>Genome insight into feeding habits of ladybird beetles.</title>
        <authorList>
            <person name="Li H.-S."/>
            <person name="Huang Y.-H."/>
            <person name="Pang H."/>
        </authorList>
    </citation>
    <scope>NUCLEOTIDE SEQUENCE [LARGE SCALE GENOMIC DNA]</scope>
    <source>
        <strain evidence="2">SYSU_2023b</strain>
        <tissue evidence="2">Whole body</tissue>
    </source>
</reference>
<organism evidence="2 3">
    <name type="scientific">Henosepilachna vigintioctopunctata</name>
    <dbReference type="NCBI Taxonomy" id="420089"/>
    <lineage>
        <taxon>Eukaryota</taxon>
        <taxon>Metazoa</taxon>
        <taxon>Ecdysozoa</taxon>
        <taxon>Arthropoda</taxon>
        <taxon>Hexapoda</taxon>
        <taxon>Insecta</taxon>
        <taxon>Pterygota</taxon>
        <taxon>Neoptera</taxon>
        <taxon>Endopterygota</taxon>
        <taxon>Coleoptera</taxon>
        <taxon>Polyphaga</taxon>
        <taxon>Cucujiformia</taxon>
        <taxon>Coccinelloidea</taxon>
        <taxon>Coccinellidae</taxon>
        <taxon>Epilachninae</taxon>
        <taxon>Epilachnini</taxon>
        <taxon>Henosepilachna</taxon>
    </lineage>
</organism>
<evidence type="ECO:0000313" key="2">
    <source>
        <dbReference type="EMBL" id="KAK9872172.1"/>
    </source>
</evidence>
<feature type="non-terminal residue" evidence="2">
    <location>
        <position position="1"/>
    </location>
</feature>
<comment type="caution">
    <text evidence="2">The sequence shown here is derived from an EMBL/GenBank/DDBJ whole genome shotgun (WGS) entry which is preliminary data.</text>
</comment>
<proteinExistence type="predicted"/>
<evidence type="ECO:0000256" key="1">
    <source>
        <dbReference type="SAM" id="MobiDB-lite"/>
    </source>
</evidence>
<dbReference type="AlphaFoldDB" id="A0AAW1TL69"/>
<evidence type="ECO:0000313" key="3">
    <source>
        <dbReference type="Proteomes" id="UP001431783"/>
    </source>
</evidence>
<feature type="compositionally biased region" description="Low complexity" evidence="1">
    <location>
        <begin position="104"/>
        <end position="129"/>
    </location>
</feature>
<dbReference type="Proteomes" id="UP001431783">
    <property type="component" value="Unassembled WGS sequence"/>
</dbReference>
<sequence length="246" mass="28318">DLTEKMEYSEDQIKDATSFCDFYIDLIHSFNEKLKYFLSEDIVLDYFGHTIKGQKNVTSYIMSNIVNVAHLFQNTKPIDKIGFRDTHIVKLPKEPKTMLPHFFSPPKTSQPKTPTKSSSRPSTSGPNKSQDSKPSQTEGCSPAKRLRVCRYGEGDNSDLLIDTDICESEREPVHVKYMVSEGYVEFCKPSMKKLQSECKWKRPCKLSIAYSSTTNQDCTIYLIIYEGNVRCRRNLLKEFDKAESNY</sequence>
<feature type="region of interest" description="Disordered" evidence="1">
    <location>
        <begin position="97"/>
        <end position="140"/>
    </location>
</feature>
<protein>
    <submittedName>
        <fullName evidence="2">Uncharacterized protein</fullName>
    </submittedName>
</protein>